<comment type="similarity">
    <text evidence="1 2">Belongs to the CutC family.</text>
</comment>
<comment type="caution">
    <text evidence="2">Once thought to be involved in copper homeostasis, experiments in E.coli have shown this is not the case.</text>
</comment>
<keyword evidence="2" id="KW-0963">Cytoplasm</keyword>
<organism evidence="3 4">
    <name type="scientific">Thermoflavimicrobium daqui</name>
    <dbReference type="NCBI Taxonomy" id="2137476"/>
    <lineage>
        <taxon>Bacteria</taxon>
        <taxon>Bacillati</taxon>
        <taxon>Bacillota</taxon>
        <taxon>Bacilli</taxon>
        <taxon>Bacillales</taxon>
        <taxon>Thermoactinomycetaceae</taxon>
        <taxon>Thermoflavimicrobium</taxon>
    </lineage>
</organism>
<reference evidence="3 4" key="2">
    <citation type="submission" date="2018-06" db="EMBL/GenBank/DDBJ databases">
        <authorList>
            <person name="Zhirakovskaya E."/>
        </authorList>
    </citation>
    <scope>NUCLEOTIDE SEQUENCE [LARGE SCALE GENOMIC DNA]</scope>
    <source>
        <strain evidence="3 4">FBKL4.011</strain>
    </source>
</reference>
<comment type="subcellular location">
    <subcellularLocation>
        <location evidence="2">Cytoplasm</location>
    </subcellularLocation>
</comment>
<protein>
    <recommendedName>
        <fullName evidence="2">PF03932 family protein CutC</fullName>
    </recommendedName>
</protein>
<dbReference type="InterPro" id="IPR036822">
    <property type="entry name" value="CutC-like_dom_sf"/>
</dbReference>
<name>A0A364K0N0_9BACL</name>
<evidence type="ECO:0000313" key="3">
    <source>
        <dbReference type="EMBL" id="RAL21061.1"/>
    </source>
</evidence>
<dbReference type="Proteomes" id="UP000251213">
    <property type="component" value="Unassembled WGS sequence"/>
</dbReference>
<dbReference type="GO" id="GO:0005737">
    <property type="term" value="C:cytoplasm"/>
    <property type="evidence" value="ECO:0007669"/>
    <property type="project" value="UniProtKB-SubCell"/>
</dbReference>
<keyword evidence="4" id="KW-1185">Reference proteome</keyword>
<dbReference type="GO" id="GO:0005507">
    <property type="term" value="F:copper ion binding"/>
    <property type="evidence" value="ECO:0007669"/>
    <property type="project" value="TreeGrafter"/>
</dbReference>
<comment type="caution">
    <text evidence="3">The sequence shown here is derived from an EMBL/GenBank/DDBJ whole genome shotgun (WGS) entry which is preliminary data.</text>
</comment>
<evidence type="ECO:0000313" key="4">
    <source>
        <dbReference type="Proteomes" id="UP000251213"/>
    </source>
</evidence>
<dbReference type="HAMAP" id="MF_00795">
    <property type="entry name" value="CutC"/>
    <property type="match status" value="1"/>
</dbReference>
<sequence>MLLEVIATHVTDAKIAEESGADRIELITGILEGGLTPSYGLIEQVVNAVQIPVNVMVHPHSASFCYNSDDLKTMQKDIQMIKKLGANGIVLGVLTPDQKINVEALQFLLSEADGLDVTFHRAFDEVPDQEEAFHTLLQFPQIKTILTSGGQSNVLHAVDQMKQLVQWTENTHIQILAGSGLTIAALPDFLKATNVQEIHFGKGVRRNEQALEPIDGDKVRAIKRLF</sequence>
<dbReference type="PANTHER" id="PTHR12598:SF0">
    <property type="entry name" value="COPPER HOMEOSTASIS PROTEIN CUTC HOMOLOG"/>
    <property type="match status" value="1"/>
</dbReference>
<accession>A0A364K0N0</accession>
<gene>
    <name evidence="2" type="primary">cutC</name>
    <name evidence="3" type="ORF">DL897_17395</name>
</gene>
<dbReference type="OrthoDB" id="9815677at2"/>
<reference evidence="3 4" key="1">
    <citation type="submission" date="2018-06" db="EMBL/GenBank/DDBJ databases">
        <title>Thermoflavimicrobium daqus sp. nov., a thermophilic microbe isolated from Moutai-flavour Daqu.</title>
        <authorList>
            <person name="Wang X."/>
            <person name="Zhou H."/>
        </authorList>
    </citation>
    <scope>NUCLEOTIDE SEQUENCE [LARGE SCALE GENOMIC DNA]</scope>
    <source>
        <strain evidence="3 4">FBKL4.011</strain>
    </source>
</reference>
<dbReference type="AlphaFoldDB" id="A0A364K0N0"/>
<evidence type="ECO:0000256" key="1">
    <source>
        <dbReference type="ARBA" id="ARBA00007768"/>
    </source>
</evidence>
<dbReference type="SUPFAM" id="SSF110395">
    <property type="entry name" value="CutC-like"/>
    <property type="match status" value="1"/>
</dbReference>
<dbReference type="Gene3D" id="3.20.20.380">
    <property type="entry name" value="Copper homeostasis (CutC) domain"/>
    <property type="match status" value="1"/>
</dbReference>
<dbReference type="InterPro" id="IPR005627">
    <property type="entry name" value="CutC-like"/>
</dbReference>
<dbReference type="PANTHER" id="PTHR12598">
    <property type="entry name" value="COPPER HOMEOSTASIS PROTEIN CUTC"/>
    <property type="match status" value="1"/>
</dbReference>
<dbReference type="EMBL" id="QJKK01000020">
    <property type="protein sequence ID" value="RAL21061.1"/>
    <property type="molecule type" value="Genomic_DNA"/>
</dbReference>
<dbReference type="RefSeq" id="WP_113660386.1">
    <property type="nucleotide sequence ID" value="NZ_KZ845682.1"/>
</dbReference>
<dbReference type="Pfam" id="PF03932">
    <property type="entry name" value="CutC"/>
    <property type="match status" value="1"/>
</dbReference>
<evidence type="ECO:0000256" key="2">
    <source>
        <dbReference type="HAMAP-Rule" id="MF_00795"/>
    </source>
</evidence>
<proteinExistence type="inferred from homology"/>